<dbReference type="Pfam" id="PF21929">
    <property type="entry name" value="GpP_4th"/>
    <property type="match status" value="1"/>
</dbReference>
<keyword evidence="5" id="KW-1185">Reference proteome</keyword>
<dbReference type="InterPro" id="IPR023399">
    <property type="entry name" value="Baseplate-like_2-layer_sand"/>
</dbReference>
<organism evidence="4 5">
    <name type="scientific">Rahnella sikkimica</name>
    <dbReference type="NCBI Taxonomy" id="1805933"/>
    <lineage>
        <taxon>Bacteria</taxon>
        <taxon>Pseudomonadati</taxon>
        <taxon>Pseudomonadota</taxon>
        <taxon>Gammaproteobacteria</taxon>
        <taxon>Enterobacterales</taxon>
        <taxon>Yersiniaceae</taxon>
        <taxon>Rahnella</taxon>
    </lineage>
</organism>
<name>A0A2L1UPT0_9GAMM</name>
<dbReference type="SUPFAM" id="SSF69279">
    <property type="entry name" value="Phage tail proteins"/>
    <property type="match status" value="2"/>
</dbReference>
<dbReference type="Proteomes" id="UP000239197">
    <property type="component" value="Chromosome"/>
</dbReference>
<evidence type="ECO:0000259" key="2">
    <source>
        <dbReference type="Pfam" id="PF21929"/>
    </source>
</evidence>
<dbReference type="PIRSF" id="PIRSF004440">
    <property type="entry name" value="GpP"/>
    <property type="match status" value="1"/>
</dbReference>
<dbReference type="RefSeq" id="WP_104922355.1">
    <property type="nucleotide sequence ID" value="NZ_CP019062.1"/>
</dbReference>
<feature type="domain" description="Baseplate hub protein gp44/GpP-like second" evidence="3">
    <location>
        <begin position="92"/>
        <end position="175"/>
    </location>
</feature>
<dbReference type="KEGG" id="rox:BV494_07775"/>
<dbReference type="InterPro" id="IPR026276">
    <property type="entry name" value="Baseplate_GpP"/>
</dbReference>
<feature type="domain" description="Baseplate hub protein gp44-like N-terminal" evidence="1">
    <location>
        <begin position="5"/>
        <end position="90"/>
    </location>
</feature>
<reference evidence="5" key="1">
    <citation type="submission" date="2017-01" db="EMBL/GenBank/DDBJ databases">
        <title>Genome sequence of Rouxiella sp. ERMR1:05.</title>
        <authorList>
            <person name="Kumar R."/>
            <person name="Singh D."/>
            <person name="Kumar S."/>
        </authorList>
    </citation>
    <scope>NUCLEOTIDE SEQUENCE [LARGE SCALE GENOMIC DNA]</scope>
    <source>
        <strain evidence="5">ERMR1:05</strain>
    </source>
</reference>
<accession>A0A2L1UPT0</accession>
<feature type="domain" description="Baseplate hub protein gp44/GpP-like C-terminal" evidence="2">
    <location>
        <begin position="254"/>
        <end position="338"/>
    </location>
</feature>
<evidence type="ECO:0000313" key="4">
    <source>
        <dbReference type="EMBL" id="AVF34838.1"/>
    </source>
</evidence>
<sequence>MNDEMTLTIGGKILSGWDEVRITRSIERMPSDFDLSLMDEFPGSDEKQLVKEGDACVVKLGADTVITGYIDRWAPMISATRHEVRATGRSKCQDLVDCSAKWNNNVITGATALQIAQRLAAPYGITVSSDVTDMENVPQFTLNWGESSQEIIDRITRWAALLYYDLPDGSLYLTRVGTKKAASGVSQGVNIEAAAYEASIDERFSEYTGVSMSVNPLVDDSGYGAVTKATAKDPDVAKMRYRNRIIIVESTMNTPKLAQQAIDWEMNRRYGRSKSLQVTVDNWRDSAGKLWEPNTLIPVNIPKMGINDVLWLLAEVTFLKDDRGTAAQMVLMPPAAFSVQPYRFYSLIPELNR</sequence>
<dbReference type="InterPro" id="IPR049354">
    <property type="entry name" value="GpP-like_N"/>
</dbReference>
<evidence type="ECO:0000259" key="3">
    <source>
        <dbReference type="Pfam" id="PF22255"/>
    </source>
</evidence>
<evidence type="ECO:0000313" key="5">
    <source>
        <dbReference type="Proteomes" id="UP000239197"/>
    </source>
</evidence>
<dbReference type="Pfam" id="PF22255">
    <property type="entry name" value="Gp44-like_2nd"/>
    <property type="match status" value="1"/>
</dbReference>
<dbReference type="AlphaFoldDB" id="A0A2L1UPT0"/>
<dbReference type="Gene3D" id="3.55.50.10">
    <property type="entry name" value="Baseplate protein-like domains"/>
    <property type="match status" value="1"/>
</dbReference>
<evidence type="ECO:0000259" key="1">
    <source>
        <dbReference type="Pfam" id="PF21683"/>
    </source>
</evidence>
<dbReference type="Pfam" id="PF21683">
    <property type="entry name" value="GpP-like_1st"/>
    <property type="match status" value="1"/>
</dbReference>
<gene>
    <name evidence="4" type="ORF">BV494_07775</name>
</gene>
<dbReference type="EMBL" id="CP019062">
    <property type="protein sequence ID" value="AVF34838.1"/>
    <property type="molecule type" value="Genomic_DNA"/>
</dbReference>
<proteinExistence type="predicted"/>
<dbReference type="InterPro" id="IPR053982">
    <property type="entry name" value="Gp44/GpP-like_C"/>
</dbReference>
<dbReference type="OrthoDB" id="9016931at2"/>
<protein>
    <submittedName>
        <fullName evidence="4">Phage tail protein</fullName>
    </submittedName>
</protein>
<dbReference type="Gene3D" id="2.30.300.10">
    <property type="entry name" value="Baseplate protein-like domain - beta roll fold"/>
    <property type="match status" value="1"/>
</dbReference>
<dbReference type="InterPro" id="IPR053981">
    <property type="entry name" value="Gp44/GpP-like_2nd"/>
</dbReference>
<dbReference type="Gene3D" id="3.30.1920.10">
    <property type="entry name" value="Baseplate protein-like domains - 2 layer sandwich fold"/>
    <property type="match status" value="1"/>
</dbReference>